<feature type="transmembrane region" description="Helical" evidence="1">
    <location>
        <begin position="146"/>
        <end position="167"/>
    </location>
</feature>
<dbReference type="EMBL" id="AOIB01000017">
    <property type="protein sequence ID" value="ELY58895.1"/>
    <property type="molecule type" value="Genomic_DNA"/>
</dbReference>
<feature type="transmembrane region" description="Helical" evidence="1">
    <location>
        <begin position="63"/>
        <end position="84"/>
    </location>
</feature>
<keyword evidence="3" id="KW-1185">Reference proteome</keyword>
<accession>L9XAZ7</accession>
<dbReference type="STRING" id="1227497.C491_08158"/>
<keyword evidence="1" id="KW-1133">Transmembrane helix</keyword>
<comment type="caution">
    <text evidence="2">The sequence shown here is derived from an EMBL/GenBank/DDBJ whole genome shotgun (WGS) entry which is preliminary data.</text>
</comment>
<proteinExistence type="predicted"/>
<dbReference type="RefSeq" id="WP_005555116.1">
    <property type="nucleotide sequence ID" value="NZ_AOIB01000017.1"/>
</dbReference>
<feature type="transmembrane region" description="Helical" evidence="1">
    <location>
        <begin position="120"/>
        <end position="140"/>
    </location>
</feature>
<organism evidence="2 3">
    <name type="scientific">Natronococcus amylolyticus DSM 10524</name>
    <dbReference type="NCBI Taxonomy" id="1227497"/>
    <lineage>
        <taxon>Archaea</taxon>
        <taxon>Methanobacteriati</taxon>
        <taxon>Methanobacteriota</taxon>
        <taxon>Stenosarchaea group</taxon>
        <taxon>Halobacteria</taxon>
        <taxon>Halobacteriales</taxon>
        <taxon>Natrialbaceae</taxon>
        <taxon>Natronococcus</taxon>
    </lineage>
</organism>
<sequence length="169" mass="17523">MLRRARELGPPVLVPLAWTFVVAAHLGVVAVRTLFIAHVVMSALLAVFAVTGRSDMRRGTLLVWWRLIVVGLFVTLCGTAGFLLEPVATPLQGIALFGWMLLPAVGFVDTGRRVPKGTWIYLGGAAACGLGAVAYAVGVAAATDSIAVAGLVAVGLGQTAGILDAAIRY</sequence>
<keyword evidence="1" id="KW-0472">Membrane</keyword>
<name>L9XAZ7_9EURY</name>
<keyword evidence="1" id="KW-0812">Transmembrane</keyword>
<feature type="transmembrane region" description="Helical" evidence="1">
    <location>
        <begin position="90"/>
        <end position="108"/>
    </location>
</feature>
<dbReference type="Proteomes" id="UP000011688">
    <property type="component" value="Unassembled WGS sequence"/>
</dbReference>
<evidence type="ECO:0000313" key="3">
    <source>
        <dbReference type="Proteomes" id="UP000011688"/>
    </source>
</evidence>
<dbReference type="AlphaFoldDB" id="L9XAZ7"/>
<evidence type="ECO:0000256" key="1">
    <source>
        <dbReference type="SAM" id="Phobius"/>
    </source>
</evidence>
<gene>
    <name evidence="2" type="ORF">C491_08158</name>
</gene>
<reference evidence="2 3" key="1">
    <citation type="journal article" date="2014" name="PLoS Genet.">
        <title>Phylogenetically driven sequencing of extremely halophilic archaea reveals strategies for static and dynamic osmo-response.</title>
        <authorList>
            <person name="Becker E.A."/>
            <person name="Seitzer P.M."/>
            <person name="Tritt A."/>
            <person name="Larsen D."/>
            <person name="Krusor M."/>
            <person name="Yao A.I."/>
            <person name="Wu D."/>
            <person name="Madern D."/>
            <person name="Eisen J.A."/>
            <person name="Darling A.E."/>
            <person name="Facciotti M.T."/>
        </authorList>
    </citation>
    <scope>NUCLEOTIDE SEQUENCE [LARGE SCALE GENOMIC DNA]</scope>
    <source>
        <strain evidence="2 3">DSM 10524</strain>
    </source>
</reference>
<evidence type="ECO:0000313" key="2">
    <source>
        <dbReference type="EMBL" id="ELY58895.1"/>
    </source>
</evidence>
<protein>
    <submittedName>
        <fullName evidence="2">Uncharacterized protein</fullName>
    </submittedName>
</protein>
<feature type="transmembrane region" description="Helical" evidence="1">
    <location>
        <begin position="12"/>
        <end position="28"/>
    </location>
</feature>
<feature type="transmembrane region" description="Helical" evidence="1">
    <location>
        <begin position="34"/>
        <end position="51"/>
    </location>
</feature>
<dbReference type="eggNOG" id="arCOG04710">
    <property type="taxonomic scope" value="Archaea"/>
</dbReference>